<comment type="caution">
    <text evidence="1">The sequence shown here is derived from an EMBL/GenBank/DDBJ whole genome shotgun (WGS) entry which is preliminary data.</text>
</comment>
<reference evidence="1 2" key="1">
    <citation type="submission" date="2020-04" db="EMBL/GenBank/DDBJ databases">
        <authorList>
            <person name="Alioto T."/>
            <person name="Alioto T."/>
            <person name="Gomez Garrido J."/>
        </authorList>
    </citation>
    <scope>NUCLEOTIDE SEQUENCE [LARGE SCALE GENOMIC DNA]</scope>
</reference>
<dbReference type="AlphaFoldDB" id="A0A8S1D6G8"/>
<dbReference type="InterPro" id="IPR032675">
    <property type="entry name" value="LRR_dom_sf"/>
</dbReference>
<name>A0A8S1D6G8_9INSE</name>
<dbReference type="SUPFAM" id="SSF52047">
    <property type="entry name" value="RNI-like"/>
    <property type="match status" value="1"/>
</dbReference>
<evidence type="ECO:0000313" key="1">
    <source>
        <dbReference type="EMBL" id="CAB3376028.1"/>
    </source>
</evidence>
<organism evidence="1 2">
    <name type="scientific">Cloeon dipterum</name>
    <dbReference type="NCBI Taxonomy" id="197152"/>
    <lineage>
        <taxon>Eukaryota</taxon>
        <taxon>Metazoa</taxon>
        <taxon>Ecdysozoa</taxon>
        <taxon>Arthropoda</taxon>
        <taxon>Hexapoda</taxon>
        <taxon>Insecta</taxon>
        <taxon>Pterygota</taxon>
        <taxon>Palaeoptera</taxon>
        <taxon>Ephemeroptera</taxon>
        <taxon>Pisciforma</taxon>
        <taxon>Baetidae</taxon>
        <taxon>Cloeon</taxon>
    </lineage>
</organism>
<evidence type="ECO:0000313" key="2">
    <source>
        <dbReference type="Proteomes" id="UP000494165"/>
    </source>
</evidence>
<dbReference type="Proteomes" id="UP000494165">
    <property type="component" value="Unassembled WGS sequence"/>
</dbReference>
<keyword evidence="2" id="KW-1185">Reference proteome</keyword>
<proteinExistence type="predicted"/>
<accession>A0A8S1D6G8</accession>
<evidence type="ECO:0008006" key="3">
    <source>
        <dbReference type="Google" id="ProtNLM"/>
    </source>
</evidence>
<dbReference type="EMBL" id="CADEPI010000123">
    <property type="protein sequence ID" value="CAB3376028.1"/>
    <property type="molecule type" value="Genomic_DNA"/>
</dbReference>
<dbReference type="Gene3D" id="3.80.10.10">
    <property type="entry name" value="Ribonuclease Inhibitor"/>
    <property type="match status" value="2"/>
</dbReference>
<protein>
    <recommendedName>
        <fullName evidence="3">F-box domain-containing protein</fullName>
    </recommendedName>
</protein>
<gene>
    <name evidence="1" type="ORF">CLODIP_2_CD15676</name>
</gene>
<sequence length="481" mass="55503">MDFDQDLLKVAEHLRHRDLAADKIRRVAWHFGVPLGHGFEAHNIVDLPVDLILKVVGHLMAKNCTSLDRRVEDMNIVMVPAFQLWLANMPKLIDLTAFMSFCPRNHKYHFFKEALTEISKFVPQVEELLWEVHEPTRNVDLIFVDSEILEALGKLTQLKTLSIREKFKFRLRDLINLGNQLPNLQSLSIVLDDNANLLLKPNLHDPVGIQLKLSLRKLKVLIFELQNVGDEIYFYLFFVLHLRSAHIIDYFEEENIIYRNHFETMVEDTTTRPKYVNSLNLRTFKVIVDYTRLFDYCHLRCPHVQHLEIKRIGSGEANEPETKLEIQFNEHYLLFDHIMSMTLAHLPPTVVLRFLRKYGPVLKTLCIKNVRSTNASFNPSPHEILTMCPRLEKLVLKGGLYSDQMEPIASFTQLKELELIFSRMELFPVTATLHAPNLEKLTLGARSDVTLISNLAALIAEKKILQRSGGSSLFGPVELLG</sequence>